<dbReference type="InterPro" id="IPR029061">
    <property type="entry name" value="THDP-binding"/>
</dbReference>
<comment type="cofactor">
    <cofactor evidence="14">
        <name>thiamine diphosphate</name>
        <dbReference type="ChEBI" id="CHEBI:58937"/>
    </cofactor>
    <text evidence="14">Binds 1 thiamine pyrophosphate per subunit.</text>
</comment>
<dbReference type="GO" id="GO:0050660">
    <property type="term" value="F:flavin adenine dinucleotide binding"/>
    <property type="evidence" value="ECO:0007669"/>
    <property type="project" value="InterPro"/>
</dbReference>
<dbReference type="GO" id="GO:0009097">
    <property type="term" value="P:isoleucine biosynthetic process"/>
    <property type="evidence" value="ECO:0007669"/>
    <property type="project" value="TreeGrafter"/>
</dbReference>
<evidence type="ECO:0000313" key="19">
    <source>
        <dbReference type="Proteomes" id="UP000823631"/>
    </source>
</evidence>
<dbReference type="PANTHER" id="PTHR18968:SF13">
    <property type="entry name" value="ACETOLACTATE SYNTHASE CATALYTIC SUBUNIT, MITOCHONDRIAL"/>
    <property type="match status" value="1"/>
</dbReference>
<evidence type="ECO:0000313" key="18">
    <source>
        <dbReference type="EMBL" id="MBO8414891.1"/>
    </source>
</evidence>
<feature type="domain" description="Thiamine pyrophosphate enzyme N-terminal TPP-binding" evidence="17">
    <location>
        <begin position="5"/>
        <end position="120"/>
    </location>
</feature>
<evidence type="ECO:0000256" key="7">
    <source>
        <dbReference type="ARBA" id="ARBA00022679"/>
    </source>
</evidence>
<comment type="cofactor">
    <cofactor evidence="14">
        <name>Mg(2+)</name>
        <dbReference type="ChEBI" id="CHEBI:18420"/>
    </cofactor>
    <text evidence="14">Binds 1 Mg(2+) ion per subunit.</text>
</comment>
<evidence type="ECO:0000259" key="17">
    <source>
        <dbReference type="Pfam" id="PF02776"/>
    </source>
</evidence>
<dbReference type="NCBIfam" id="TIGR00118">
    <property type="entry name" value="acolac_lg"/>
    <property type="match status" value="1"/>
</dbReference>
<evidence type="ECO:0000256" key="10">
    <source>
        <dbReference type="ARBA" id="ARBA00022842"/>
    </source>
</evidence>
<dbReference type="FunFam" id="3.40.50.1220:FF:000008">
    <property type="entry name" value="Acetolactate synthase"/>
    <property type="match status" value="1"/>
</dbReference>
<dbReference type="Pfam" id="PF02776">
    <property type="entry name" value="TPP_enzyme_N"/>
    <property type="match status" value="1"/>
</dbReference>
<evidence type="ECO:0000259" key="15">
    <source>
        <dbReference type="Pfam" id="PF00205"/>
    </source>
</evidence>
<dbReference type="CDD" id="cd02015">
    <property type="entry name" value="TPP_AHAS"/>
    <property type="match status" value="1"/>
</dbReference>
<evidence type="ECO:0000256" key="14">
    <source>
        <dbReference type="RuleBase" id="RU003591"/>
    </source>
</evidence>
<dbReference type="FunFam" id="3.40.50.970:FF:000007">
    <property type="entry name" value="Acetolactate synthase"/>
    <property type="match status" value="1"/>
</dbReference>
<dbReference type="EMBL" id="JADINH010000009">
    <property type="protein sequence ID" value="MBO8414891.1"/>
    <property type="molecule type" value="Genomic_DNA"/>
</dbReference>
<reference evidence="18" key="2">
    <citation type="journal article" date="2021" name="PeerJ">
        <title>Extensive microbial diversity within the chicken gut microbiome revealed by metagenomics and culture.</title>
        <authorList>
            <person name="Gilroy R."/>
            <person name="Ravi A."/>
            <person name="Getino M."/>
            <person name="Pursley I."/>
            <person name="Horton D.L."/>
            <person name="Alikhan N.F."/>
            <person name="Baker D."/>
            <person name="Gharbi K."/>
            <person name="Hall N."/>
            <person name="Watson M."/>
            <person name="Adriaenssens E.M."/>
            <person name="Foster-Nyarko E."/>
            <person name="Jarju S."/>
            <person name="Secka A."/>
            <person name="Antonio M."/>
            <person name="Oren A."/>
            <person name="Chaudhuri R.R."/>
            <person name="La Ragione R."/>
            <person name="Hildebrand F."/>
            <person name="Pallen M.J."/>
        </authorList>
    </citation>
    <scope>NUCLEOTIDE SEQUENCE</scope>
    <source>
        <strain evidence="18">17213</strain>
    </source>
</reference>
<dbReference type="Gene3D" id="3.40.50.1220">
    <property type="entry name" value="TPP-binding domain"/>
    <property type="match status" value="1"/>
</dbReference>
<dbReference type="GO" id="GO:0003984">
    <property type="term" value="F:acetolactate synthase activity"/>
    <property type="evidence" value="ECO:0007669"/>
    <property type="project" value="UniProtKB-EC"/>
</dbReference>
<dbReference type="CDD" id="cd07035">
    <property type="entry name" value="TPP_PYR_POX_like"/>
    <property type="match status" value="1"/>
</dbReference>
<dbReference type="InterPro" id="IPR029035">
    <property type="entry name" value="DHS-like_NAD/FAD-binding_dom"/>
</dbReference>
<dbReference type="SUPFAM" id="SSF52467">
    <property type="entry name" value="DHS-like NAD/FAD-binding domain"/>
    <property type="match status" value="1"/>
</dbReference>
<dbReference type="Pfam" id="PF00205">
    <property type="entry name" value="TPP_enzyme_M"/>
    <property type="match status" value="1"/>
</dbReference>
<keyword evidence="9" id="KW-0274">FAD</keyword>
<keyword evidence="12 14" id="KW-0100">Branched-chain amino acid biosynthesis</keyword>
<reference evidence="18" key="1">
    <citation type="submission" date="2020-10" db="EMBL/GenBank/DDBJ databases">
        <authorList>
            <person name="Gilroy R."/>
        </authorList>
    </citation>
    <scope>NUCLEOTIDE SEQUENCE</scope>
    <source>
        <strain evidence="18">17213</strain>
    </source>
</reference>
<dbReference type="Gene3D" id="3.40.50.970">
    <property type="match status" value="2"/>
</dbReference>
<dbReference type="InterPro" id="IPR012846">
    <property type="entry name" value="Acetolactate_synth_lsu"/>
</dbReference>
<feature type="domain" description="Thiamine pyrophosphate enzyme central" evidence="15">
    <location>
        <begin position="196"/>
        <end position="331"/>
    </location>
</feature>
<dbReference type="InterPro" id="IPR039368">
    <property type="entry name" value="AHAS_TPP"/>
</dbReference>
<keyword evidence="11 14" id="KW-0786">Thiamine pyrophosphate</keyword>
<dbReference type="PANTHER" id="PTHR18968">
    <property type="entry name" value="THIAMINE PYROPHOSPHATE ENZYMES"/>
    <property type="match status" value="1"/>
</dbReference>
<dbReference type="FunFam" id="3.40.50.970:FF:000016">
    <property type="entry name" value="Acetolactate synthase"/>
    <property type="match status" value="1"/>
</dbReference>
<evidence type="ECO:0000256" key="2">
    <source>
        <dbReference type="ARBA" id="ARBA00005025"/>
    </source>
</evidence>
<proteinExistence type="inferred from homology"/>
<evidence type="ECO:0000256" key="13">
    <source>
        <dbReference type="ARBA" id="ARBA00048670"/>
    </source>
</evidence>
<accession>A0A9D9GSB4</accession>
<dbReference type="InterPro" id="IPR012000">
    <property type="entry name" value="Thiamin_PyroP_enz_cen_dom"/>
</dbReference>
<evidence type="ECO:0000256" key="1">
    <source>
        <dbReference type="ARBA" id="ARBA00004974"/>
    </source>
</evidence>
<evidence type="ECO:0000256" key="5">
    <source>
        <dbReference type="ARBA" id="ARBA00022605"/>
    </source>
</evidence>
<evidence type="ECO:0000256" key="8">
    <source>
        <dbReference type="ARBA" id="ARBA00022723"/>
    </source>
</evidence>
<sequence length="574" mass="63074">MEMLNGAQICVRTLEDLGVEQMFGYPGAAVIDIYDELLNSQKITHYLARHEQGAVHMADGYARATGKVGCAIVTSGPGATNTVTAIATAYGDSIPLVVISGQVATSLIGSDAFQEVDTVGITRPVVKHSFLCKKPEDIAVNIRKAFYIASTGRKGPVVVDIPKNCQNPNVKIPYEQGGPVHLRSYNPTVFGHKGQVKRAAKLISEASRPVLIFGGGVVQGEASENLAKLINRMNLPTTQTLMGISGFPGTDPHNLGMVGMHGTYEANEAMHNSDLVIAIAVRFDDRVTNNARKFCPNAKIIHVDVDPASISKCVHADIPIVGDCNTVLGQLLQSLDEQDLHANPELDAWWAQINKWRERNSLAYQRDDKVIKPQQVIEEVYAAVKRSGRETYITTDVGQHQMFTAQFYKFDQPRHFVTSGGLGTMGFGFPAAAGIKVAYPDAQVICFTGDGSFQMNLQELGTCKQYHLPVKIFILDNHTLGMVRQWQSLFYHHRYSQTNLDYNPDFLKLADAYDHKGFKVSDPKELPAVIDKVLSMDDDLVIVDVITDTDSKVFPMQRTGGSMEDMILSDNVED</sequence>
<name>A0A9D9GSB4_9GAMM</name>
<evidence type="ECO:0000256" key="4">
    <source>
        <dbReference type="ARBA" id="ARBA00013145"/>
    </source>
</evidence>
<dbReference type="GO" id="GO:0000287">
    <property type="term" value="F:magnesium ion binding"/>
    <property type="evidence" value="ECO:0007669"/>
    <property type="project" value="UniProtKB-UniRule"/>
</dbReference>
<protein>
    <recommendedName>
        <fullName evidence="4 14">Acetolactate synthase</fullName>
        <ecNumber evidence="4 14">2.2.1.6</ecNumber>
    </recommendedName>
</protein>
<evidence type="ECO:0000259" key="16">
    <source>
        <dbReference type="Pfam" id="PF02775"/>
    </source>
</evidence>
<organism evidence="18 19">
    <name type="scientific">Candidatus Avisuccinivibrio stercorigallinarum</name>
    <dbReference type="NCBI Taxonomy" id="2840704"/>
    <lineage>
        <taxon>Bacteria</taxon>
        <taxon>Pseudomonadati</taxon>
        <taxon>Pseudomonadota</taxon>
        <taxon>Gammaproteobacteria</taxon>
        <taxon>Aeromonadales</taxon>
        <taxon>Succinivibrionaceae</taxon>
        <taxon>Succinivibrionaceae incertae sedis</taxon>
        <taxon>Candidatus Avisuccinivibrio</taxon>
    </lineage>
</organism>
<comment type="pathway">
    <text evidence="2 14">Amino-acid biosynthesis; L-valine biosynthesis; L-valine from pyruvate: step 1/4.</text>
</comment>
<gene>
    <name evidence="18" type="primary">ilvB</name>
    <name evidence="18" type="ORF">IAB19_00720</name>
</gene>
<dbReference type="InterPro" id="IPR012001">
    <property type="entry name" value="Thiamin_PyroP_enz_TPP-bd_dom"/>
</dbReference>
<dbReference type="SUPFAM" id="SSF52518">
    <property type="entry name" value="Thiamin diphosphate-binding fold (THDP-binding)"/>
    <property type="match status" value="2"/>
</dbReference>
<evidence type="ECO:0000256" key="9">
    <source>
        <dbReference type="ARBA" id="ARBA00022827"/>
    </source>
</evidence>
<keyword evidence="5 14" id="KW-0028">Amino-acid biosynthesis</keyword>
<comment type="catalytic activity">
    <reaction evidence="13 14">
        <text>2 pyruvate + H(+) = (2S)-2-acetolactate + CO2</text>
        <dbReference type="Rhea" id="RHEA:25249"/>
        <dbReference type="ChEBI" id="CHEBI:15361"/>
        <dbReference type="ChEBI" id="CHEBI:15378"/>
        <dbReference type="ChEBI" id="CHEBI:16526"/>
        <dbReference type="ChEBI" id="CHEBI:58476"/>
        <dbReference type="EC" id="2.2.1.6"/>
    </reaction>
</comment>
<comment type="similarity">
    <text evidence="3 14">Belongs to the TPP enzyme family.</text>
</comment>
<keyword evidence="8 14" id="KW-0479">Metal-binding</keyword>
<dbReference type="GO" id="GO:0030976">
    <property type="term" value="F:thiamine pyrophosphate binding"/>
    <property type="evidence" value="ECO:0007669"/>
    <property type="project" value="UniProtKB-UniRule"/>
</dbReference>
<evidence type="ECO:0000256" key="11">
    <source>
        <dbReference type="ARBA" id="ARBA00023052"/>
    </source>
</evidence>
<dbReference type="GO" id="GO:0009099">
    <property type="term" value="P:L-valine biosynthetic process"/>
    <property type="evidence" value="ECO:0007669"/>
    <property type="project" value="TreeGrafter"/>
</dbReference>
<evidence type="ECO:0000256" key="12">
    <source>
        <dbReference type="ARBA" id="ARBA00023304"/>
    </source>
</evidence>
<comment type="pathway">
    <text evidence="1 14">Amino-acid biosynthesis; L-isoleucine biosynthesis; L-isoleucine from 2-oxobutanoate: step 1/4.</text>
</comment>
<dbReference type="InterPro" id="IPR011766">
    <property type="entry name" value="TPP_enzyme_TPP-bd"/>
</dbReference>
<keyword evidence="10 14" id="KW-0460">Magnesium</keyword>
<comment type="caution">
    <text evidence="18">The sequence shown here is derived from an EMBL/GenBank/DDBJ whole genome shotgun (WGS) entry which is preliminary data.</text>
</comment>
<evidence type="ECO:0000256" key="6">
    <source>
        <dbReference type="ARBA" id="ARBA00022630"/>
    </source>
</evidence>
<dbReference type="GO" id="GO:0005948">
    <property type="term" value="C:acetolactate synthase complex"/>
    <property type="evidence" value="ECO:0007669"/>
    <property type="project" value="TreeGrafter"/>
</dbReference>
<keyword evidence="7 14" id="KW-0808">Transferase</keyword>
<keyword evidence="6" id="KW-0285">Flavoprotein</keyword>
<evidence type="ECO:0000256" key="3">
    <source>
        <dbReference type="ARBA" id="ARBA00007812"/>
    </source>
</evidence>
<dbReference type="EC" id="2.2.1.6" evidence="4 14"/>
<dbReference type="AlphaFoldDB" id="A0A9D9GSB4"/>
<feature type="domain" description="Thiamine pyrophosphate enzyme TPP-binding" evidence="16">
    <location>
        <begin position="396"/>
        <end position="545"/>
    </location>
</feature>
<dbReference type="Pfam" id="PF02775">
    <property type="entry name" value="TPP_enzyme_C"/>
    <property type="match status" value="1"/>
</dbReference>
<dbReference type="Proteomes" id="UP000823631">
    <property type="component" value="Unassembled WGS sequence"/>
</dbReference>
<dbReference type="InterPro" id="IPR045229">
    <property type="entry name" value="TPP_enz"/>
</dbReference>